<keyword evidence="6 8" id="KW-0472">Membrane</keyword>
<keyword evidence="5 8" id="KW-1133">Transmembrane helix</keyword>
<feature type="transmembrane region" description="Helical" evidence="8">
    <location>
        <begin position="161"/>
        <end position="182"/>
    </location>
</feature>
<dbReference type="PANTHER" id="PTHR11730:SF6">
    <property type="entry name" value="AMMONIUM TRANSPORTER"/>
    <property type="match status" value="1"/>
</dbReference>
<comment type="similarity">
    <text evidence="2 8">Belongs to the ammonia transporter channel (TC 1.A.11.2) family.</text>
</comment>
<comment type="subcellular location">
    <subcellularLocation>
        <location evidence="8">Cell membrane</location>
        <topology evidence="8">Multi-pass membrane protein</topology>
    </subcellularLocation>
    <subcellularLocation>
        <location evidence="1">Membrane</location>
        <topology evidence="1">Multi-pass membrane protein</topology>
    </subcellularLocation>
</comment>
<dbReference type="AlphaFoldDB" id="E9KJL2"/>
<organism evidence="11">
    <name type="scientific">Dunaliella viridis</name>
    <dbReference type="NCBI Taxonomy" id="140095"/>
    <lineage>
        <taxon>Eukaryota</taxon>
        <taxon>Viridiplantae</taxon>
        <taxon>Chlorophyta</taxon>
        <taxon>core chlorophytes</taxon>
        <taxon>Chlorophyceae</taxon>
        <taxon>CS clade</taxon>
        <taxon>Chlamydomonadales</taxon>
        <taxon>Dunaliellaceae</taxon>
        <taxon>Dunaliella</taxon>
    </lineage>
</organism>
<protein>
    <recommendedName>
        <fullName evidence="8">Ammonium transporter</fullName>
    </recommendedName>
</protein>
<evidence type="ECO:0000256" key="9">
    <source>
        <dbReference type="SAM" id="MobiDB-lite"/>
    </source>
</evidence>
<gene>
    <name evidence="11" type="primary">AMT1;2</name>
</gene>
<dbReference type="GO" id="GO:0005886">
    <property type="term" value="C:plasma membrane"/>
    <property type="evidence" value="ECO:0007669"/>
    <property type="project" value="UniProtKB-SubCell"/>
</dbReference>
<feature type="transmembrane region" description="Helical" evidence="8">
    <location>
        <begin position="342"/>
        <end position="363"/>
    </location>
</feature>
<feature type="domain" description="Ammonium transporter AmtB-like" evidence="10">
    <location>
        <begin position="44"/>
        <end position="472"/>
    </location>
</feature>
<dbReference type="PANTHER" id="PTHR11730">
    <property type="entry name" value="AMMONIUM TRANSPORTER"/>
    <property type="match status" value="1"/>
</dbReference>
<evidence type="ECO:0000256" key="2">
    <source>
        <dbReference type="ARBA" id="ARBA00005887"/>
    </source>
</evidence>
<sequence>MSCPTDLLDVLKAGGLDEAAANALCSHFSSKNDLSGVRYGLNSAWLVLCGALVFIMHGGFAMLCAGAIRSKNTLNILLQTILDACVSAIMFYTVGFAFAYGVGDNPNTFIGDAVFAMARWSSNPTGTGEGRWTDWFFQWAFAATATTIPAGCVAERFNFNAYLAYTIFVSGWIYPIVVHWVWSANGWLSYFQYPGEPGKTWHLFRSGMIDYAGSAVIHMTGGFTGMMGAWLVGPRLGRFDSMGNPVDMPGHSVVLTVLGTVLLWFGWYGFNPGSVLVIDSATSGEVAARAAVTTTLSGAAGGLTCLINAWRRNKAWDLVSLCNGVLVGFVSITAGAHVVEPWAALIAGFVGGLIFDGMCWVFLKLKIDDPLSAAPMHGWCGAWAVFFVGLLAKPEYVRQSYARDEYHWGAFYPHSSGRLFAAQVIGILTIGAWVIGLSSLLFLGLKLAGKLRISEEDEHRGLDRSKHGGSVYNHYSDPVTAKNTGQVEIDLTQDYNLTEKQQSFKPLNYNDDALQQTPGLPKENGNGI</sequence>
<name>E9KJL2_9CHLO</name>
<evidence type="ECO:0000256" key="7">
    <source>
        <dbReference type="ARBA" id="ARBA00023177"/>
    </source>
</evidence>
<evidence type="ECO:0000256" key="3">
    <source>
        <dbReference type="ARBA" id="ARBA00022448"/>
    </source>
</evidence>
<feature type="transmembrane region" description="Helical" evidence="8">
    <location>
        <begin position="80"/>
        <end position="102"/>
    </location>
</feature>
<dbReference type="InterPro" id="IPR001905">
    <property type="entry name" value="Ammonium_transpt"/>
</dbReference>
<keyword evidence="4 8" id="KW-0812">Transmembrane</keyword>
<dbReference type="Gene3D" id="1.10.3430.10">
    <property type="entry name" value="Ammonium transporter AmtB like domains"/>
    <property type="match status" value="1"/>
</dbReference>
<feature type="transmembrane region" description="Helical" evidence="8">
    <location>
        <begin position="375"/>
        <end position="392"/>
    </location>
</feature>
<feature type="transmembrane region" description="Helical" evidence="8">
    <location>
        <begin position="316"/>
        <end position="336"/>
    </location>
</feature>
<dbReference type="PROSITE" id="PS01219">
    <property type="entry name" value="AMMONIUM_TRANSP"/>
    <property type="match status" value="1"/>
</dbReference>
<feature type="transmembrane region" description="Helical" evidence="8">
    <location>
        <begin position="211"/>
        <end position="232"/>
    </location>
</feature>
<proteinExistence type="evidence at transcript level"/>
<feature type="region of interest" description="Disordered" evidence="9">
    <location>
        <begin position="506"/>
        <end position="528"/>
    </location>
</feature>
<dbReference type="NCBIfam" id="TIGR00836">
    <property type="entry name" value="amt"/>
    <property type="match status" value="1"/>
</dbReference>
<feature type="transmembrane region" description="Helical" evidence="8">
    <location>
        <begin position="44"/>
        <end position="68"/>
    </location>
</feature>
<dbReference type="InterPro" id="IPR024041">
    <property type="entry name" value="NH4_transpt_AmtB-like_dom"/>
</dbReference>
<reference evidence="11" key="1">
    <citation type="journal article" date="2011" name="Mol. Biol. Rep.">
        <title>The cloning and characterization of two ammonium transporters in the salt-resistant green alga, Dunaliella viridis.</title>
        <authorList>
            <person name="Song T."/>
            <person name="Gao Q."/>
            <person name="Xu Z."/>
            <person name="Song R."/>
        </authorList>
    </citation>
    <scope>NUCLEOTIDE SEQUENCE</scope>
</reference>
<dbReference type="GO" id="GO:0008519">
    <property type="term" value="F:ammonium channel activity"/>
    <property type="evidence" value="ECO:0007669"/>
    <property type="project" value="InterPro"/>
</dbReference>
<dbReference type="InterPro" id="IPR029020">
    <property type="entry name" value="Ammonium/urea_transptr"/>
</dbReference>
<feature type="transmembrane region" description="Helical" evidence="8">
    <location>
        <begin position="290"/>
        <end position="309"/>
    </location>
</feature>
<accession>E9KJL2</accession>
<dbReference type="Pfam" id="PF00909">
    <property type="entry name" value="Ammonium_transp"/>
    <property type="match status" value="1"/>
</dbReference>
<dbReference type="SUPFAM" id="SSF111352">
    <property type="entry name" value="Ammonium transporter"/>
    <property type="match status" value="1"/>
</dbReference>
<evidence type="ECO:0000256" key="4">
    <source>
        <dbReference type="ARBA" id="ARBA00022692"/>
    </source>
</evidence>
<evidence type="ECO:0000256" key="6">
    <source>
        <dbReference type="ARBA" id="ARBA00023136"/>
    </source>
</evidence>
<feature type="transmembrane region" description="Helical" evidence="8">
    <location>
        <begin position="136"/>
        <end position="154"/>
    </location>
</feature>
<evidence type="ECO:0000313" key="11">
    <source>
        <dbReference type="EMBL" id="ADW09020.1"/>
    </source>
</evidence>
<evidence type="ECO:0000256" key="8">
    <source>
        <dbReference type="RuleBase" id="RU362002"/>
    </source>
</evidence>
<dbReference type="GO" id="GO:0097272">
    <property type="term" value="P:ammonium homeostasis"/>
    <property type="evidence" value="ECO:0007669"/>
    <property type="project" value="TreeGrafter"/>
</dbReference>
<dbReference type="EMBL" id="GU592655">
    <property type="protein sequence ID" value="ADW09020.1"/>
    <property type="molecule type" value="mRNA"/>
</dbReference>
<evidence type="ECO:0000256" key="5">
    <source>
        <dbReference type="ARBA" id="ARBA00022989"/>
    </source>
</evidence>
<keyword evidence="3 8" id="KW-0813">Transport</keyword>
<keyword evidence="7 8" id="KW-0924">Ammonia transport</keyword>
<dbReference type="InterPro" id="IPR018047">
    <property type="entry name" value="Ammonium_transpt_CS"/>
</dbReference>
<evidence type="ECO:0000259" key="10">
    <source>
        <dbReference type="Pfam" id="PF00909"/>
    </source>
</evidence>
<feature type="transmembrane region" description="Helical" evidence="8">
    <location>
        <begin position="420"/>
        <end position="443"/>
    </location>
</feature>
<evidence type="ECO:0000256" key="1">
    <source>
        <dbReference type="ARBA" id="ARBA00004141"/>
    </source>
</evidence>
<feature type="transmembrane region" description="Helical" evidence="8">
    <location>
        <begin position="253"/>
        <end position="270"/>
    </location>
</feature>